<dbReference type="PANTHER" id="PTHR20858:SF17">
    <property type="entry name" value="HYDROXYMETHYLPYRIMIDINE_PHOSPHOMETHYLPYRIMIDINE KINASE THI20-RELATED"/>
    <property type="match status" value="1"/>
</dbReference>
<comment type="pathway">
    <text evidence="3">Cofactor biosynthesis; thiamine diphosphate biosynthesis; 4-amino-2-methyl-5-diphosphomethylpyrimidine from 5-amino-1-(5-phospho-D-ribosyl)imidazole: step 3/3.</text>
</comment>
<dbReference type="GO" id="GO:0005524">
    <property type="term" value="F:ATP binding"/>
    <property type="evidence" value="ECO:0007669"/>
    <property type="project" value="UniProtKB-KW"/>
</dbReference>
<reference evidence="17 18" key="1">
    <citation type="submission" date="2018-09" db="EMBL/GenBank/DDBJ databases">
        <authorList>
            <person name="Postec A."/>
        </authorList>
    </citation>
    <scope>NUCLEOTIDE SEQUENCE [LARGE SCALE GENOMIC DNA]</scope>
    <source>
        <strain evidence="17">70B-A</strain>
    </source>
</reference>
<evidence type="ECO:0000256" key="8">
    <source>
        <dbReference type="ARBA" id="ARBA00022679"/>
    </source>
</evidence>
<evidence type="ECO:0000256" key="10">
    <source>
        <dbReference type="ARBA" id="ARBA00022777"/>
    </source>
</evidence>
<evidence type="ECO:0000256" key="2">
    <source>
        <dbReference type="ARBA" id="ARBA00000565"/>
    </source>
</evidence>
<dbReference type="PANTHER" id="PTHR20858">
    <property type="entry name" value="PHOSPHOMETHYLPYRIMIDINE KINASE"/>
    <property type="match status" value="1"/>
</dbReference>
<comment type="catalytic activity">
    <reaction evidence="2">
        <text>4-amino-2-methyl-5-(phosphooxymethyl)pyrimidine + ATP = 4-amino-2-methyl-5-(diphosphooxymethyl)pyrimidine + ADP</text>
        <dbReference type="Rhea" id="RHEA:19893"/>
        <dbReference type="ChEBI" id="CHEBI:30616"/>
        <dbReference type="ChEBI" id="CHEBI:57841"/>
        <dbReference type="ChEBI" id="CHEBI:58354"/>
        <dbReference type="ChEBI" id="CHEBI:456216"/>
        <dbReference type="EC" id="2.7.4.7"/>
    </reaction>
</comment>
<evidence type="ECO:0000259" key="16">
    <source>
        <dbReference type="Pfam" id="PF08543"/>
    </source>
</evidence>
<gene>
    <name evidence="17" type="primary">thiD</name>
    <name evidence="17" type="ORF">PATL70BA_2868</name>
</gene>
<keyword evidence="18" id="KW-1185">Reference proteome</keyword>
<dbReference type="InterPro" id="IPR004399">
    <property type="entry name" value="HMP/HMP-P_kinase_dom"/>
</dbReference>
<dbReference type="Gene3D" id="3.40.1190.20">
    <property type="match status" value="1"/>
</dbReference>
<protein>
    <recommendedName>
        <fullName evidence="7">Hydroxymethylpyrimidine/phosphomethylpyrimidine kinase</fullName>
        <ecNumber evidence="5">2.7.1.49</ecNumber>
        <ecNumber evidence="6">2.7.4.7</ecNumber>
    </recommendedName>
    <alternativeName>
        <fullName evidence="14">Hydroxymethylpyrimidine kinase</fullName>
    </alternativeName>
    <alternativeName>
        <fullName evidence="15">Hydroxymethylpyrimidine phosphate kinase</fullName>
    </alternativeName>
</protein>
<evidence type="ECO:0000256" key="1">
    <source>
        <dbReference type="ARBA" id="ARBA00000151"/>
    </source>
</evidence>
<evidence type="ECO:0000256" key="6">
    <source>
        <dbReference type="ARBA" id="ARBA00012963"/>
    </source>
</evidence>
<dbReference type="AlphaFoldDB" id="A0A3P7P0Q3"/>
<keyword evidence="10 17" id="KW-0418">Kinase</keyword>
<accession>A0A3P7P0Q3</accession>
<evidence type="ECO:0000256" key="3">
    <source>
        <dbReference type="ARBA" id="ARBA00004769"/>
    </source>
</evidence>
<evidence type="ECO:0000256" key="9">
    <source>
        <dbReference type="ARBA" id="ARBA00022741"/>
    </source>
</evidence>
<dbReference type="Proteomes" id="UP000279029">
    <property type="component" value="Chromosome"/>
</dbReference>
<comment type="pathway">
    <text evidence="13">Cofactor biosynthesis; thiamine diphosphate biosynthesis; 4-amino-2-methyl-5-diphosphomethylpyrimidine from 5-amino-1-(5-phospho-D-ribosyl)imidazole: step 2/3.</text>
</comment>
<dbReference type="CDD" id="cd01169">
    <property type="entry name" value="HMPP_kinase"/>
    <property type="match status" value="1"/>
</dbReference>
<dbReference type="EC" id="2.7.1.49" evidence="5"/>
<dbReference type="GO" id="GO:0005829">
    <property type="term" value="C:cytosol"/>
    <property type="evidence" value="ECO:0007669"/>
    <property type="project" value="TreeGrafter"/>
</dbReference>
<dbReference type="InterPro" id="IPR029056">
    <property type="entry name" value="Ribokinase-like"/>
</dbReference>
<evidence type="ECO:0000256" key="15">
    <source>
        <dbReference type="ARBA" id="ARBA00043176"/>
    </source>
</evidence>
<dbReference type="NCBIfam" id="TIGR00097">
    <property type="entry name" value="HMP-P_kinase"/>
    <property type="match status" value="1"/>
</dbReference>
<organism evidence="17 18">
    <name type="scientific">Petrocella atlantisensis</name>
    <dbReference type="NCBI Taxonomy" id="2173034"/>
    <lineage>
        <taxon>Bacteria</taxon>
        <taxon>Bacillati</taxon>
        <taxon>Bacillota</taxon>
        <taxon>Clostridia</taxon>
        <taxon>Lachnospirales</taxon>
        <taxon>Vallitaleaceae</taxon>
        <taxon>Petrocella</taxon>
    </lineage>
</organism>
<proteinExistence type="inferred from homology"/>
<evidence type="ECO:0000313" key="18">
    <source>
        <dbReference type="Proteomes" id="UP000279029"/>
    </source>
</evidence>
<feature type="domain" description="Pyridoxamine kinase/Phosphomethylpyrimidine kinase" evidence="16">
    <location>
        <begin position="11"/>
        <end position="251"/>
    </location>
</feature>
<dbReference type="SUPFAM" id="SSF53613">
    <property type="entry name" value="Ribokinase-like"/>
    <property type="match status" value="1"/>
</dbReference>
<evidence type="ECO:0000256" key="7">
    <source>
        <dbReference type="ARBA" id="ARBA00019161"/>
    </source>
</evidence>
<sequence>MKNILTIAGSDSSGGAGIQGDIKTIASYGHHGLTAITAITAQNTQKIHHIKPIDVGEQLSVMDEDFVISAIKIGMLYTVENIHTVIRWLEDRKCPIVLDPLLCASSGKQLIREEALTAIKKLFSRVSLITPNSFEAQNITGIQIKNTVDMEMSCKKLYQKYHTPVLLKGGHFIWEDQAIDYFYDGNKMRTYTDKRLESNCTHGTGCCLSSAIACELASGKTLNLAISGAKKTVTKAIRDGYLVGQGEGVVHVLGI</sequence>
<dbReference type="RefSeq" id="WP_125137858.1">
    <property type="nucleotide sequence ID" value="NZ_LR130778.1"/>
</dbReference>
<dbReference type="EMBL" id="LR130778">
    <property type="protein sequence ID" value="VDN48775.1"/>
    <property type="molecule type" value="Genomic_DNA"/>
</dbReference>
<evidence type="ECO:0000256" key="5">
    <source>
        <dbReference type="ARBA" id="ARBA00012135"/>
    </source>
</evidence>
<keyword evidence="9" id="KW-0547">Nucleotide-binding</keyword>
<evidence type="ECO:0000256" key="11">
    <source>
        <dbReference type="ARBA" id="ARBA00022840"/>
    </source>
</evidence>
<keyword evidence="11" id="KW-0067">ATP-binding</keyword>
<evidence type="ECO:0000256" key="14">
    <source>
        <dbReference type="ARBA" id="ARBA00042102"/>
    </source>
</evidence>
<dbReference type="OrthoDB" id="9810880at2"/>
<dbReference type="GO" id="GO:0008972">
    <property type="term" value="F:phosphomethylpyrimidine kinase activity"/>
    <property type="evidence" value="ECO:0007669"/>
    <property type="project" value="UniProtKB-EC"/>
</dbReference>
<comment type="similarity">
    <text evidence="4">Belongs to the ThiD family.</text>
</comment>
<dbReference type="KEGG" id="cbar:PATL70BA_2868"/>
<dbReference type="GO" id="GO:0009228">
    <property type="term" value="P:thiamine biosynthetic process"/>
    <property type="evidence" value="ECO:0007669"/>
    <property type="project" value="UniProtKB-KW"/>
</dbReference>
<keyword evidence="8" id="KW-0808">Transferase</keyword>
<name>A0A3P7P0Q3_9FIRM</name>
<evidence type="ECO:0000256" key="13">
    <source>
        <dbReference type="ARBA" id="ARBA00037917"/>
    </source>
</evidence>
<evidence type="ECO:0000256" key="4">
    <source>
        <dbReference type="ARBA" id="ARBA00009879"/>
    </source>
</evidence>
<dbReference type="GO" id="GO:0008902">
    <property type="term" value="F:hydroxymethylpyrimidine kinase activity"/>
    <property type="evidence" value="ECO:0007669"/>
    <property type="project" value="UniProtKB-EC"/>
</dbReference>
<dbReference type="Pfam" id="PF08543">
    <property type="entry name" value="Phos_pyr_kin"/>
    <property type="match status" value="1"/>
</dbReference>
<dbReference type="EC" id="2.7.4.7" evidence="6"/>
<dbReference type="FunFam" id="3.40.1190.20:FF:000003">
    <property type="entry name" value="Phosphomethylpyrimidine kinase ThiD"/>
    <property type="match status" value="1"/>
</dbReference>
<evidence type="ECO:0000256" key="12">
    <source>
        <dbReference type="ARBA" id="ARBA00022977"/>
    </source>
</evidence>
<keyword evidence="12" id="KW-0784">Thiamine biosynthesis</keyword>
<evidence type="ECO:0000313" key="17">
    <source>
        <dbReference type="EMBL" id="VDN48775.1"/>
    </source>
</evidence>
<dbReference type="InterPro" id="IPR013749">
    <property type="entry name" value="PM/HMP-P_kinase-1"/>
</dbReference>
<comment type="catalytic activity">
    <reaction evidence="1">
        <text>4-amino-5-hydroxymethyl-2-methylpyrimidine + ATP = 4-amino-2-methyl-5-(phosphooxymethyl)pyrimidine + ADP + H(+)</text>
        <dbReference type="Rhea" id="RHEA:23096"/>
        <dbReference type="ChEBI" id="CHEBI:15378"/>
        <dbReference type="ChEBI" id="CHEBI:16892"/>
        <dbReference type="ChEBI" id="CHEBI:30616"/>
        <dbReference type="ChEBI" id="CHEBI:58354"/>
        <dbReference type="ChEBI" id="CHEBI:456216"/>
        <dbReference type="EC" id="2.7.1.49"/>
    </reaction>
</comment>